<evidence type="ECO:0000259" key="1">
    <source>
        <dbReference type="Pfam" id="PF01039"/>
    </source>
</evidence>
<dbReference type="PANTHER" id="PTHR43842:SF2">
    <property type="entry name" value="PROPIONYL-COA CARBOXYLASE BETA CHAIN, MITOCHONDRIAL"/>
    <property type="match status" value="1"/>
</dbReference>
<dbReference type="InterPro" id="IPR029045">
    <property type="entry name" value="ClpP/crotonase-like_dom_sf"/>
</dbReference>
<dbReference type="Pfam" id="PF01039">
    <property type="entry name" value="Carboxyl_trans"/>
    <property type="match status" value="1"/>
</dbReference>
<feature type="domain" description="Acetyl-coenzyme A carboxylase carboxyl transferase subunit beta" evidence="1">
    <location>
        <begin position="7"/>
        <end position="76"/>
    </location>
</feature>
<organism evidence="2 3">
    <name type="scientific">Tsukamurella paurometabola</name>
    <name type="common">Corynebacterium paurometabolum</name>
    <dbReference type="NCBI Taxonomy" id="2061"/>
    <lineage>
        <taxon>Bacteria</taxon>
        <taxon>Bacillati</taxon>
        <taxon>Actinomycetota</taxon>
        <taxon>Actinomycetes</taxon>
        <taxon>Mycobacteriales</taxon>
        <taxon>Tsukamurellaceae</taxon>
        <taxon>Tsukamurella</taxon>
    </lineage>
</organism>
<dbReference type="InterPro" id="IPR051047">
    <property type="entry name" value="AccD/PCCB"/>
</dbReference>
<reference evidence="2 3" key="1">
    <citation type="submission" date="2021-04" db="EMBL/GenBank/DDBJ databases">
        <title>Whole genome sequence analysis of a thiophenic sulfur metabolizing bacteria.</title>
        <authorList>
            <person name="Akhtar N."/>
            <person name="Akram J."/>
            <person name="Aslam A."/>
        </authorList>
    </citation>
    <scope>NUCLEOTIDE SEQUENCE [LARGE SCALE GENOMIC DNA]</scope>
    <source>
        <strain evidence="2 3">3OW</strain>
    </source>
</reference>
<feature type="non-terminal residue" evidence="2">
    <location>
        <position position="1"/>
    </location>
</feature>
<protein>
    <submittedName>
        <fullName evidence="2">Acyl-CoA carboxylase subunit beta</fullName>
    </submittedName>
</protein>
<dbReference type="InterPro" id="IPR034733">
    <property type="entry name" value="AcCoA_carboxyl_beta"/>
</dbReference>
<dbReference type="RefSeq" id="WP_283250575.1">
    <property type="nucleotide sequence ID" value="NZ_JAGXOE010000877.1"/>
</dbReference>
<feature type="non-terminal residue" evidence="2">
    <location>
        <position position="76"/>
    </location>
</feature>
<dbReference type="Proteomes" id="UP000676853">
    <property type="component" value="Unassembled WGS sequence"/>
</dbReference>
<evidence type="ECO:0000313" key="2">
    <source>
        <dbReference type="EMBL" id="MBS4105082.1"/>
    </source>
</evidence>
<accession>A0ABS5NN67</accession>
<proteinExistence type="predicted"/>
<sequence>IGGADLQAGRGVVDVVTDTEAEAVAAIRAFLSYLPACAADEPLISAGPHDPGDTADRIATLVPASMRRAYDVVDVI</sequence>
<gene>
    <name evidence="2" type="ORF">KFZ73_28100</name>
</gene>
<dbReference type="Gene3D" id="3.90.226.10">
    <property type="entry name" value="2-enoyl-CoA Hydratase, Chain A, domain 1"/>
    <property type="match status" value="1"/>
</dbReference>
<dbReference type="PANTHER" id="PTHR43842">
    <property type="entry name" value="PROPIONYL-COA CARBOXYLASE BETA CHAIN"/>
    <property type="match status" value="1"/>
</dbReference>
<evidence type="ECO:0000313" key="3">
    <source>
        <dbReference type="Proteomes" id="UP000676853"/>
    </source>
</evidence>
<dbReference type="EMBL" id="JAGXOE010000877">
    <property type="protein sequence ID" value="MBS4105082.1"/>
    <property type="molecule type" value="Genomic_DNA"/>
</dbReference>
<dbReference type="SUPFAM" id="SSF52096">
    <property type="entry name" value="ClpP/crotonase"/>
    <property type="match status" value="1"/>
</dbReference>
<name>A0ABS5NN67_TSUPA</name>
<keyword evidence="3" id="KW-1185">Reference proteome</keyword>
<comment type="caution">
    <text evidence="2">The sequence shown here is derived from an EMBL/GenBank/DDBJ whole genome shotgun (WGS) entry which is preliminary data.</text>
</comment>